<evidence type="ECO:0000313" key="1">
    <source>
        <dbReference type="EMBL" id="EXL09600.1"/>
    </source>
</evidence>
<reference evidence="2 4" key="2">
    <citation type="submission" date="2019-03" db="EMBL/GenBank/DDBJ databases">
        <title>Genomic Encyclopedia of Type Strains, Phase IV (KMG-IV): sequencing the most valuable type-strain genomes for metagenomic binning, comparative biology and taxonomic classification.</title>
        <authorList>
            <person name="Goeker M."/>
        </authorList>
    </citation>
    <scope>NUCLEOTIDE SEQUENCE [LARGE SCALE GENOMIC DNA]</scope>
    <source>
        <strain evidence="2 4">DSM 11603</strain>
    </source>
</reference>
<protein>
    <submittedName>
        <fullName evidence="1">Signal peptide protein</fullName>
    </submittedName>
</protein>
<dbReference type="EMBL" id="SNZF01000004">
    <property type="protein sequence ID" value="TDR36912.1"/>
    <property type="molecule type" value="Genomic_DNA"/>
</dbReference>
<dbReference type="AlphaFoldDB" id="A0A011VMH1"/>
<dbReference type="STRING" id="69279.BG36_21100"/>
<evidence type="ECO:0000313" key="4">
    <source>
        <dbReference type="Proteomes" id="UP000294958"/>
    </source>
</evidence>
<proteinExistence type="predicted"/>
<keyword evidence="4" id="KW-1185">Reference proteome</keyword>
<dbReference type="EMBL" id="JENY01000006">
    <property type="protein sequence ID" value="EXL09600.1"/>
    <property type="molecule type" value="Genomic_DNA"/>
</dbReference>
<gene>
    <name evidence="1" type="ORF">BG36_21100</name>
    <name evidence="2" type="ORF">DES43_104238</name>
</gene>
<dbReference type="OrthoDB" id="8455046at2"/>
<dbReference type="PATRIC" id="fig|69279.3.peg.1151"/>
<reference evidence="1 3" key="1">
    <citation type="submission" date="2014-02" db="EMBL/GenBank/DDBJ databases">
        <title>Aquamicrobium defluvii Genome sequencing.</title>
        <authorList>
            <person name="Wang X."/>
        </authorList>
    </citation>
    <scope>NUCLEOTIDE SEQUENCE [LARGE SCALE GENOMIC DNA]</scope>
    <source>
        <strain evidence="1 3">W13Z1</strain>
    </source>
</reference>
<evidence type="ECO:0000313" key="3">
    <source>
        <dbReference type="Proteomes" id="UP000019849"/>
    </source>
</evidence>
<dbReference type="RefSeq" id="WP_035024472.1">
    <property type="nucleotide sequence ID" value="NZ_KK073880.1"/>
</dbReference>
<accession>A0A011VMH1</accession>
<dbReference type="HOGENOM" id="CLU_172301_1_1_5"/>
<name>A0A011VMH1_9HYPH</name>
<comment type="caution">
    <text evidence="1">The sequence shown here is derived from an EMBL/GenBank/DDBJ whole genome shotgun (WGS) entry which is preliminary data.</text>
</comment>
<organism evidence="1 3">
    <name type="scientific">Aquamicrobium defluvii</name>
    <dbReference type="NCBI Taxonomy" id="69279"/>
    <lineage>
        <taxon>Bacteria</taxon>
        <taxon>Pseudomonadati</taxon>
        <taxon>Pseudomonadota</taxon>
        <taxon>Alphaproteobacteria</taxon>
        <taxon>Hyphomicrobiales</taxon>
        <taxon>Phyllobacteriaceae</taxon>
        <taxon>Aquamicrobium</taxon>
    </lineage>
</organism>
<evidence type="ECO:0000313" key="2">
    <source>
        <dbReference type="EMBL" id="TDR36912.1"/>
    </source>
</evidence>
<dbReference type="Proteomes" id="UP000019849">
    <property type="component" value="Unassembled WGS sequence"/>
</dbReference>
<sequence>MLRFWFDMTMLGIEAQQVIWLRTMKLAMGGKRGEREARRMIGEKLVAAAQASTKIAGGASPGTVAKGYRRKVRANLRRLSR</sequence>
<dbReference type="Proteomes" id="UP000294958">
    <property type="component" value="Unassembled WGS sequence"/>
</dbReference>